<dbReference type="Gene3D" id="1.20.1270.60">
    <property type="entry name" value="Arfaptin homology (AH) domain/BAR domain"/>
    <property type="match status" value="1"/>
</dbReference>
<dbReference type="PANTHER" id="PTHR10164">
    <property type="entry name" value="ISLET CELL AUTOANTIGEN 1"/>
    <property type="match status" value="1"/>
</dbReference>
<dbReference type="InterPro" id="IPR010504">
    <property type="entry name" value="AH_dom"/>
</dbReference>
<evidence type="ECO:0000313" key="4">
    <source>
        <dbReference type="Proteomes" id="UP000770717"/>
    </source>
</evidence>
<evidence type="ECO:0000259" key="2">
    <source>
        <dbReference type="PROSITE" id="PS50870"/>
    </source>
</evidence>
<dbReference type="GO" id="GO:0051049">
    <property type="term" value="P:regulation of transport"/>
    <property type="evidence" value="ECO:0007669"/>
    <property type="project" value="TreeGrafter"/>
</dbReference>
<dbReference type="InterPro" id="IPR027267">
    <property type="entry name" value="AH/BAR_dom_sf"/>
</dbReference>
<evidence type="ECO:0000313" key="3">
    <source>
        <dbReference type="EMBL" id="KAG9477475.1"/>
    </source>
</evidence>
<accession>A0A8J6EYR7</accession>
<reference evidence="3" key="1">
    <citation type="thesis" date="2020" institute="ProQuest LLC" country="789 East Eisenhower Parkway, Ann Arbor, MI, USA">
        <title>Comparative Genomics and Chromosome Evolution.</title>
        <authorList>
            <person name="Mudd A.B."/>
        </authorList>
    </citation>
    <scope>NUCLEOTIDE SEQUENCE</scope>
    <source>
        <strain evidence="3">HN-11 Male</strain>
        <tissue evidence="3">Kidney and liver</tissue>
    </source>
</reference>
<dbReference type="OrthoDB" id="2126778at2759"/>
<feature type="region of interest" description="Disordered" evidence="1">
    <location>
        <begin position="401"/>
        <end position="433"/>
    </location>
</feature>
<dbReference type="GO" id="GO:0019904">
    <property type="term" value="F:protein domain specific binding"/>
    <property type="evidence" value="ECO:0007669"/>
    <property type="project" value="InterPro"/>
</dbReference>
<dbReference type="FunFam" id="1.20.1270.60:FF:000015">
    <property type="entry name" value="Islet cell autoantigen 1, 69kDa"/>
    <property type="match status" value="1"/>
</dbReference>
<dbReference type="SMART" id="SM01015">
    <property type="entry name" value="Arfaptin"/>
    <property type="match status" value="1"/>
</dbReference>
<evidence type="ECO:0000256" key="1">
    <source>
        <dbReference type="SAM" id="MobiDB-lite"/>
    </source>
</evidence>
<dbReference type="PANTHER" id="PTHR10164:SF5">
    <property type="entry name" value="ISLET CELL AUTOANTIGEN 1-LIKE PROTEIN"/>
    <property type="match status" value="1"/>
</dbReference>
<dbReference type="Proteomes" id="UP000770717">
    <property type="component" value="Unassembled WGS sequence"/>
</dbReference>
<feature type="compositionally biased region" description="Polar residues" evidence="1">
    <location>
        <begin position="401"/>
        <end position="412"/>
    </location>
</feature>
<dbReference type="InterPro" id="IPR024114">
    <property type="entry name" value="Islet_autoAg_Ica1/Ica1-like"/>
</dbReference>
<protein>
    <recommendedName>
        <fullName evidence="2">AH domain-containing protein</fullName>
    </recommendedName>
</protein>
<dbReference type="PROSITE" id="PS50870">
    <property type="entry name" value="AH"/>
    <property type="match status" value="1"/>
</dbReference>
<sequence length="464" mass="52018">MYSSGQLWAGEDRSMVSRMQKKFWETKQVLIKVTGKKEDEHVVASDAELDAKLEIFHSVQTTGSELLKIIEKYHQALNALSLEENDFGLHLKVHAQQNSTRAGKMMKVTGNALCSSAGQRLALCTPLSRLQQEMATFTNRAVSDTLLTINQMEKARTEYRGALLWMKDVSQELDPDTYKQMEKFRKVQIQVRNTKSHFDKTKMDVCQKVDLLGASRCNLLSHSLASYQTTLLHFWKKTAHLMSEIQKEFHEMPPYTPCYLKAPKENSEQDNVEKTGSSGDDQLVDNHMLLTLQGETLNNSEAISDNMNSNLFDLRDPEKNNSQNDPKLPLLDGIEGEDFDQEFSFLSLQPPMSPAFSQEEADIFECGESSSWTKQSENLSGYLPSQLLDMGLQSGGRLSNWTIPDLPSNGSKSHCPLHKPSDPPAQNPKAGNSDMSAWLNMFADLDPLASLGATSHSDNELFSA</sequence>
<name>A0A8J6EYR7_ELECQ</name>
<feature type="domain" description="AH" evidence="2">
    <location>
        <begin position="44"/>
        <end position="247"/>
    </location>
</feature>
<dbReference type="EMBL" id="WNTK01000010">
    <property type="protein sequence ID" value="KAG9477475.1"/>
    <property type="molecule type" value="Genomic_DNA"/>
</dbReference>
<dbReference type="AlphaFoldDB" id="A0A8J6EYR7"/>
<keyword evidence="4" id="KW-1185">Reference proteome</keyword>
<dbReference type="SUPFAM" id="SSF103657">
    <property type="entry name" value="BAR/IMD domain-like"/>
    <property type="match status" value="1"/>
</dbReference>
<dbReference type="Pfam" id="PF06456">
    <property type="entry name" value="Arfaptin"/>
    <property type="match status" value="1"/>
</dbReference>
<comment type="caution">
    <text evidence="3">The sequence shown here is derived from an EMBL/GenBank/DDBJ whole genome shotgun (WGS) entry which is preliminary data.</text>
</comment>
<dbReference type="GO" id="GO:0005794">
    <property type="term" value="C:Golgi apparatus"/>
    <property type="evidence" value="ECO:0007669"/>
    <property type="project" value="TreeGrafter"/>
</dbReference>
<dbReference type="Pfam" id="PF04629">
    <property type="entry name" value="ICA69"/>
    <property type="match status" value="1"/>
</dbReference>
<dbReference type="InterPro" id="IPR006723">
    <property type="entry name" value="Islet_autoAg_Ica1_C"/>
</dbReference>
<organism evidence="3 4">
    <name type="scientific">Eleutherodactylus coqui</name>
    <name type="common">Puerto Rican coqui</name>
    <dbReference type="NCBI Taxonomy" id="57060"/>
    <lineage>
        <taxon>Eukaryota</taxon>
        <taxon>Metazoa</taxon>
        <taxon>Chordata</taxon>
        <taxon>Craniata</taxon>
        <taxon>Vertebrata</taxon>
        <taxon>Euteleostomi</taxon>
        <taxon>Amphibia</taxon>
        <taxon>Batrachia</taxon>
        <taxon>Anura</taxon>
        <taxon>Neobatrachia</taxon>
        <taxon>Hyloidea</taxon>
        <taxon>Eleutherodactylidae</taxon>
        <taxon>Eleutherodactylinae</taxon>
        <taxon>Eleutherodactylus</taxon>
        <taxon>Eleutherodactylus</taxon>
    </lineage>
</organism>
<gene>
    <name evidence="3" type="ORF">GDO78_002718</name>
</gene>
<proteinExistence type="predicted"/>
<dbReference type="SMART" id="SM01237">
    <property type="entry name" value="ICA69"/>
    <property type="match status" value="1"/>
</dbReference>